<dbReference type="HOGENOM" id="CLU_1170993_0_0_1"/>
<feature type="compositionally biased region" description="Polar residues" evidence="1">
    <location>
        <begin position="203"/>
        <end position="214"/>
    </location>
</feature>
<proteinExistence type="predicted"/>
<name>A0A0C3ND89_PHLG1</name>
<evidence type="ECO:0000313" key="3">
    <source>
        <dbReference type="Proteomes" id="UP000053257"/>
    </source>
</evidence>
<accession>A0A0C3ND89</accession>
<protein>
    <submittedName>
        <fullName evidence="2">Uncharacterized protein</fullName>
    </submittedName>
</protein>
<keyword evidence="3" id="KW-1185">Reference proteome</keyword>
<sequence length="237" mass="25864">MARMDSTLFAQYSAPQQFTFVSAEMYGQGFPTSPAMSHASSSFGRSPAQQTHPLPVAAPRHFYSTYDQPAGEVFSEDDFSSASSACSNGVETHYQYTTATAVATYGGESIPRNITWAKEESVEYTTIPRVALESQLPNGVYAEVQATYPSYFESVAPEIASYYDEEALAQESQLSAYTAHRKSTAYRGRAFCSSLLSPLAMQRTRSLPWSTTSRKAPKSCTPTSSRSSRAQPSQPTA</sequence>
<dbReference type="Proteomes" id="UP000053257">
    <property type="component" value="Unassembled WGS sequence"/>
</dbReference>
<evidence type="ECO:0000256" key="1">
    <source>
        <dbReference type="SAM" id="MobiDB-lite"/>
    </source>
</evidence>
<dbReference type="EMBL" id="KN840671">
    <property type="protein sequence ID" value="KIP02489.1"/>
    <property type="molecule type" value="Genomic_DNA"/>
</dbReference>
<evidence type="ECO:0000313" key="2">
    <source>
        <dbReference type="EMBL" id="KIP02489.1"/>
    </source>
</evidence>
<reference evidence="2 3" key="1">
    <citation type="journal article" date="2014" name="PLoS Genet.">
        <title>Analysis of the Phlebiopsis gigantea genome, transcriptome and secretome provides insight into its pioneer colonization strategies of wood.</title>
        <authorList>
            <person name="Hori C."/>
            <person name="Ishida T."/>
            <person name="Igarashi K."/>
            <person name="Samejima M."/>
            <person name="Suzuki H."/>
            <person name="Master E."/>
            <person name="Ferreira P."/>
            <person name="Ruiz-Duenas F.J."/>
            <person name="Held B."/>
            <person name="Canessa P."/>
            <person name="Larrondo L.F."/>
            <person name="Schmoll M."/>
            <person name="Druzhinina I.S."/>
            <person name="Kubicek C.P."/>
            <person name="Gaskell J.A."/>
            <person name="Kersten P."/>
            <person name="St John F."/>
            <person name="Glasner J."/>
            <person name="Sabat G."/>
            <person name="Splinter BonDurant S."/>
            <person name="Syed K."/>
            <person name="Yadav J."/>
            <person name="Mgbeahuruike A.C."/>
            <person name="Kovalchuk A."/>
            <person name="Asiegbu F.O."/>
            <person name="Lackner G."/>
            <person name="Hoffmeister D."/>
            <person name="Rencoret J."/>
            <person name="Gutierrez A."/>
            <person name="Sun H."/>
            <person name="Lindquist E."/>
            <person name="Barry K."/>
            <person name="Riley R."/>
            <person name="Grigoriev I.V."/>
            <person name="Henrissat B."/>
            <person name="Kues U."/>
            <person name="Berka R.M."/>
            <person name="Martinez A.T."/>
            <person name="Covert S.F."/>
            <person name="Blanchette R.A."/>
            <person name="Cullen D."/>
        </authorList>
    </citation>
    <scope>NUCLEOTIDE SEQUENCE [LARGE SCALE GENOMIC DNA]</scope>
    <source>
        <strain evidence="2 3">11061_1 CR5-6</strain>
    </source>
</reference>
<dbReference type="AlphaFoldDB" id="A0A0C3ND89"/>
<gene>
    <name evidence="2" type="ORF">PHLGIDRAFT_291969</name>
</gene>
<feature type="compositionally biased region" description="Low complexity" evidence="1">
    <location>
        <begin position="221"/>
        <end position="237"/>
    </location>
</feature>
<feature type="region of interest" description="Disordered" evidence="1">
    <location>
        <begin position="203"/>
        <end position="237"/>
    </location>
</feature>
<organism evidence="2 3">
    <name type="scientific">Phlebiopsis gigantea (strain 11061_1 CR5-6)</name>
    <name type="common">White-rot fungus</name>
    <name type="synonym">Peniophora gigantea</name>
    <dbReference type="NCBI Taxonomy" id="745531"/>
    <lineage>
        <taxon>Eukaryota</taxon>
        <taxon>Fungi</taxon>
        <taxon>Dikarya</taxon>
        <taxon>Basidiomycota</taxon>
        <taxon>Agaricomycotina</taxon>
        <taxon>Agaricomycetes</taxon>
        <taxon>Polyporales</taxon>
        <taxon>Phanerochaetaceae</taxon>
        <taxon>Phlebiopsis</taxon>
    </lineage>
</organism>